<dbReference type="Proteomes" id="UP001530293">
    <property type="component" value="Unassembled WGS sequence"/>
</dbReference>
<sequence length="592" mass="63762">MKPSHAQGEKLMVVHRRRSMPAPKLSVASSTTTPSVCATTSSTVEGAELQQQQRQGTEKPPFLVNKHNSWSNRNDRNNNEPLTTTSSDRIDDDTDKKDLITDGYKEQIGVMDENTKKKKLELVEDDNSPPLPLPQIAAMYDTMDSSAQQNSSSFLMQEEKKALPRLEVIDDGDNAPVPVLQMIAFSACKDGAGDIEEGMKEKSHLKSSSRHGLVVQDVSTAPPVSEIVIVEQRDSHPTSNGPKPKPSGHVYDEHNLFVVEEGGTTGDYARPGSSELPQKDEDQMAPPFAVLEATVVEDAVIYDAIPFDMDQIDTLLRPSWWRRRLCCASIVLVLVAVVTMATTIAILKSNSHQGKSIELTNPGDDLLGDGMACNSSQTCSNGCCSSYYSDDGVYTCTVVEGGNLTNGICIDGSKTSEEGNNSTTVDGLLGDGVACNSSQACSNGCCSSYNSDDGFYTCTVVEGGNLATGICIDGSKSEAGNSAIDEYGTRGDWQACHDSLQCSNGCCSKSYSDDRMYKCTPLVGGYRSDMCVGGDANEVGNKLDEIATRNESEACYFSLQCISECCSNNYSDGGFYKCTVLDGGEYRPNICL</sequence>
<comment type="caution">
    <text evidence="3">The sequence shown here is derived from an EMBL/GenBank/DDBJ whole genome shotgun (WGS) entry which is preliminary data.</text>
</comment>
<organism evidence="3 4">
    <name type="scientific">Discostella pseudostelligera</name>
    <dbReference type="NCBI Taxonomy" id="259834"/>
    <lineage>
        <taxon>Eukaryota</taxon>
        <taxon>Sar</taxon>
        <taxon>Stramenopiles</taxon>
        <taxon>Ochrophyta</taxon>
        <taxon>Bacillariophyta</taxon>
        <taxon>Coscinodiscophyceae</taxon>
        <taxon>Thalassiosirophycidae</taxon>
        <taxon>Stephanodiscales</taxon>
        <taxon>Stephanodiscaceae</taxon>
        <taxon>Discostella</taxon>
    </lineage>
</organism>
<dbReference type="EMBL" id="JALLBG020000089">
    <property type="protein sequence ID" value="KAL3765985.1"/>
    <property type="molecule type" value="Genomic_DNA"/>
</dbReference>
<keyword evidence="2" id="KW-1133">Transmembrane helix</keyword>
<keyword evidence="2" id="KW-0812">Transmembrane</keyword>
<evidence type="ECO:0000256" key="2">
    <source>
        <dbReference type="SAM" id="Phobius"/>
    </source>
</evidence>
<proteinExistence type="predicted"/>
<feature type="compositionally biased region" description="Polar residues" evidence="1">
    <location>
        <begin position="27"/>
        <end position="55"/>
    </location>
</feature>
<protein>
    <submittedName>
        <fullName evidence="3">Uncharacterized protein</fullName>
    </submittedName>
</protein>
<evidence type="ECO:0000313" key="4">
    <source>
        <dbReference type="Proteomes" id="UP001530293"/>
    </source>
</evidence>
<evidence type="ECO:0000313" key="3">
    <source>
        <dbReference type="EMBL" id="KAL3765985.1"/>
    </source>
</evidence>
<evidence type="ECO:0000256" key="1">
    <source>
        <dbReference type="SAM" id="MobiDB-lite"/>
    </source>
</evidence>
<gene>
    <name evidence="3" type="ORF">ACHAWU_002700</name>
</gene>
<reference evidence="3 4" key="1">
    <citation type="submission" date="2024-10" db="EMBL/GenBank/DDBJ databases">
        <title>Updated reference genomes for cyclostephanoid diatoms.</title>
        <authorList>
            <person name="Roberts W.R."/>
            <person name="Alverson A.J."/>
        </authorList>
    </citation>
    <scope>NUCLEOTIDE SEQUENCE [LARGE SCALE GENOMIC DNA]</scope>
    <source>
        <strain evidence="3 4">AJA232-27</strain>
    </source>
</reference>
<keyword evidence="2" id="KW-0472">Membrane</keyword>
<dbReference type="AlphaFoldDB" id="A0ABD3MPQ3"/>
<feature type="transmembrane region" description="Helical" evidence="2">
    <location>
        <begin position="325"/>
        <end position="347"/>
    </location>
</feature>
<keyword evidence="4" id="KW-1185">Reference proteome</keyword>
<feature type="region of interest" description="Disordered" evidence="1">
    <location>
        <begin position="1"/>
        <end position="97"/>
    </location>
</feature>
<accession>A0ABD3MPQ3</accession>
<name>A0ABD3MPQ3_9STRA</name>